<dbReference type="AlphaFoldDB" id="A0A656D9G0"/>
<dbReference type="SUPFAM" id="SSF82693">
    <property type="entry name" value="Multidrug efflux transporter AcrB pore domain, PN1, PN2, PC1 and PC2 subdomains"/>
    <property type="match status" value="3"/>
</dbReference>
<dbReference type="Gene3D" id="1.20.1640.10">
    <property type="entry name" value="Multidrug efflux transporter AcrB transmembrane domain"/>
    <property type="match status" value="2"/>
</dbReference>
<feature type="transmembrane region" description="Helical" evidence="1">
    <location>
        <begin position="968"/>
        <end position="992"/>
    </location>
</feature>
<feature type="transmembrane region" description="Helical" evidence="1">
    <location>
        <begin position="1044"/>
        <end position="1063"/>
    </location>
</feature>
<dbReference type="OrthoDB" id="9807612at2"/>
<feature type="transmembrane region" description="Helical" evidence="1">
    <location>
        <begin position="456"/>
        <end position="480"/>
    </location>
</feature>
<accession>A0A656D9G0</accession>
<gene>
    <name evidence="3" type="ORF">JGI24_01400</name>
</gene>
<dbReference type="Gene3D" id="1.10.10.60">
    <property type="entry name" value="Homeodomain-like"/>
    <property type="match status" value="1"/>
</dbReference>
<dbReference type="GO" id="GO:0005886">
    <property type="term" value="C:plasma membrane"/>
    <property type="evidence" value="ECO:0007669"/>
    <property type="project" value="TreeGrafter"/>
</dbReference>
<feature type="transmembrane region" description="Helical" evidence="1">
    <location>
        <begin position="596"/>
        <end position="616"/>
    </location>
</feature>
<dbReference type="GO" id="GO:0003700">
    <property type="term" value="F:DNA-binding transcription factor activity"/>
    <property type="evidence" value="ECO:0007669"/>
    <property type="project" value="InterPro"/>
</dbReference>
<keyword evidence="1" id="KW-0472">Membrane</keyword>
<dbReference type="Pfam" id="PF00873">
    <property type="entry name" value="ACR_tran"/>
    <property type="match status" value="1"/>
</dbReference>
<feature type="transmembrane region" description="Helical" evidence="1">
    <location>
        <begin position="1075"/>
        <end position="1101"/>
    </location>
</feature>
<dbReference type="InterPro" id="IPR027463">
    <property type="entry name" value="AcrB_DN_DC_subdom"/>
</dbReference>
<dbReference type="InterPro" id="IPR018060">
    <property type="entry name" value="HTH_AraC"/>
</dbReference>
<dbReference type="Gene3D" id="3.30.70.1440">
    <property type="entry name" value="Multidrug efflux transporter AcrB pore domain"/>
    <property type="match status" value="1"/>
</dbReference>
<keyword evidence="1" id="KW-0812">Transmembrane</keyword>
<keyword evidence="4" id="KW-1185">Reference proteome</keyword>
<feature type="transmembrane region" description="Helical" evidence="1">
    <location>
        <begin position="407"/>
        <end position="423"/>
    </location>
</feature>
<evidence type="ECO:0000313" key="3">
    <source>
        <dbReference type="EMBL" id="CUT03971.1"/>
    </source>
</evidence>
<keyword evidence="1" id="KW-1133">Transmembrane helix</keyword>
<dbReference type="EMBL" id="CZVU01000078">
    <property type="protein sequence ID" value="CUT03971.1"/>
    <property type="molecule type" value="Genomic_DNA"/>
</dbReference>
<sequence>MLLNKRNLEKVIRENISNQNFGVIEVASYFNVSVSYLYDFIAENYGITLHKLIETFRLEKAIKLISEGVNFKNVCKECGYYRIRTFRGAVLGSIALFYISVDFLPPIQIPELLVQTIYPGASSEEVEKQVTEPIESILGTVEGVKKVTSISREGLSLVRLQFYWGTDIDYAMLEVREKLDAVRQSLPEDAGRPTIVKIDPSSESIITIALTYLNRDVSKEEIADLKEFAEALVKRRLEQIEGVSQAVVAGGYSKEILVIVDVEKMKSFNLNFDDIANALKNSNISIAGGTIKQGSFRYPFRVASEFQSLKDIETVVIKKGQSADVRLFEVAKVVEGFSERQGLTRLNGNETILIFVKKEAFANTVKVSEKVSKVISELVRDYPEIKIETVFDHAEFIKKSISDIEQAIFWGALLAFLVLFLFLRNWRYPMIIGMVTPFSILATVMMMYLAGINFNIISLTGLALGIGMIGDNAVIIVENFTRLREQGLSVKDAILKGAREINLAVSAATFTNVAIFLPVVLVKGIAQKLFLDMGLTMTFSLISSLVVAVMLVPSLLLRLKDKKEEAKIKENFLIKIYEKFLASYLFILRWMLRNRVVVLVVVVVLTLISLFVAFLIKAEQAPDIDQSRFMVEINMPYGSTLEAISDVVGIVERELLSMNEIQAVVSDIGISSQEDYFSILFASLNKAKIYVKIKPEYKVDDVIHKVRSYFDRSGLIKTLNSLGAEISLQRRGTTFERILQTAEDDIAIKIAWKGFVNLSFDSLLFIAKDISEKIEKIPNIADIKIIPGTGNPQVKILVDKSIIEKYGISSSEVVSEVTSYLRGKVATYISRFNERIPIRIISDKSGDENALFSLLNYSLRANNLKISPSVPVQSIVKIEKKQGLSEIYHENGTRVVLVSANSKGGNIFAVNKQISDMLKDVELKYPGVSIKTGGKIEEIYESYRSLLIIILLSIFIVYMILASEYESVVYPFVILLTSPLALVGAFIAMYLAGQSYNVMSIVGLVIMLGAIDNDAVIAVDLIISNRRNGMSLEDSIIDGMKKRFRPIVMTTITTILGIIPLLVGFGKGLELAVAISYPVIGGLIASTVFTLFIIPVVYTYFDRFSLKGR</sequence>
<dbReference type="GO" id="GO:0043565">
    <property type="term" value="F:sequence-specific DNA binding"/>
    <property type="evidence" value="ECO:0007669"/>
    <property type="project" value="InterPro"/>
</dbReference>
<dbReference type="PANTHER" id="PTHR32063">
    <property type="match status" value="1"/>
</dbReference>
<dbReference type="Gene3D" id="3.30.70.1320">
    <property type="entry name" value="Multidrug efflux transporter AcrB pore domain like"/>
    <property type="match status" value="1"/>
</dbReference>
<feature type="transmembrane region" description="Helical" evidence="1">
    <location>
        <begin position="998"/>
        <end position="1023"/>
    </location>
</feature>
<feature type="transmembrane region" description="Helical" evidence="1">
    <location>
        <begin position="943"/>
        <end position="961"/>
    </location>
</feature>
<dbReference type="SUPFAM" id="SSF82866">
    <property type="entry name" value="Multidrug efflux transporter AcrB transmembrane domain"/>
    <property type="match status" value="2"/>
</dbReference>
<dbReference type="PANTHER" id="PTHR32063:SF0">
    <property type="entry name" value="SWARMING MOTILITY PROTEIN SWRC"/>
    <property type="match status" value="1"/>
</dbReference>
<dbReference type="PROSITE" id="PS01124">
    <property type="entry name" value="HTH_ARAC_FAMILY_2"/>
    <property type="match status" value="1"/>
</dbReference>
<dbReference type="Gene3D" id="3.30.70.1430">
    <property type="entry name" value="Multidrug efflux transporter AcrB pore domain"/>
    <property type="match status" value="2"/>
</dbReference>
<evidence type="ECO:0000313" key="4">
    <source>
        <dbReference type="Proteomes" id="UP000243065"/>
    </source>
</evidence>
<proteinExistence type="predicted"/>
<dbReference type="SUPFAM" id="SSF82714">
    <property type="entry name" value="Multidrug efflux transporter AcrB TolC docking domain, DN and DC subdomains"/>
    <property type="match status" value="1"/>
</dbReference>
<dbReference type="SMART" id="SM00342">
    <property type="entry name" value="HTH_ARAC"/>
    <property type="match status" value="1"/>
</dbReference>
<reference evidence="3 4" key="1">
    <citation type="submission" date="2015-11" db="EMBL/GenBank/DDBJ databases">
        <authorList>
            <person name="Varghese N."/>
        </authorList>
    </citation>
    <scope>NUCLEOTIDE SEQUENCE [LARGE SCALE GENOMIC DNA]</scope>
    <source>
        <strain evidence="3 4">JGI-24</strain>
    </source>
</reference>
<feature type="transmembrane region" description="Helical" evidence="1">
    <location>
        <begin position="430"/>
        <end position="450"/>
    </location>
</feature>
<name>A0A656D9G0_KRYT1</name>
<dbReference type="RefSeq" id="WP_072150726.1">
    <property type="nucleotide sequence ID" value="NZ_CZVU01000078.1"/>
</dbReference>
<dbReference type="PRINTS" id="PR00702">
    <property type="entry name" value="ACRIFLAVINRP"/>
</dbReference>
<feature type="transmembrane region" description="Helical" evidence="1">
    <location>
        <begin position="501"/>
        <end position="521"/>
    </location>
</feature>
<organism evidence="3 4">
    <name type="scientific">Kryptobacter tengchongensis</name>
    <dbReference type="NCBI Taxonomy" id="1643429"/>
    <lineage>
        <taxon>Bacteria</taxon>
        <taxon>Pseudomonadati</taxon>
        <taxon>Candidatus Kryptoniota</taxon>
        <taxon>Candidatus Kryptobacter</taxon>
    </lineage>
</organism>
<protein>
    <submittedName>
        <fullName evidence="3">Hydrophobic/amphiphilic exporter-1, HAE1 family</fullName>
    </submittedName>
</protein>
<dbReference type="Proteomes" id="UP000243065">
    <property type="component" value="Unassembled WGS sequence"/>
</dbReference>
<feature type="transmembrane region" description="Helical" evidence="1">
    <location>
        <begin position="533"/>
        <end position="557"/>
    </location>
</feature>
<dbReference type="GO" id="GO:0042910">
    <property type="term" value="F:xenobiotic transmembrane transporter activity"/>
    <property type="evidence" value="ECO:0007669"/>
    <property type="project" value="TreeGrafter"/>
</dbReference>
<evidence type="ECO:0000259" key="2">
    <source>
        <dbReference type="PROSITE" id="PS01124"/>
    </source>
</evidence>
<dbReference type="Gene3D" id="3.30.2090.10">
    <property type="entry name" value="Multidrug efflux transporter AcrB TolC docking domain, DN and DC subdomains"/>
    <property type="match status" value="2"/>
</dbReference>
<feature type="domain" description="HTH araC/xylS-type" evidence="2">
    <location>
        <begin position="6"/>
        <end position="86"/>
    </location>
</feature>
<evidence type="ECO:0000256" key="1">
    <source>
        <dbReference type="SAM" id="Phobius"/>
    </source>
</evidence>
<dbReference type="InterPro" id="IPR001036">
    <property type="entry name" value="Acrflvin-R"/>
</dbReference>